<dbReference type="STRING" id="413882.AAW51_4429"/>
<keyword evidence="3" id="KW-1185">Reference proteome</keyword>
<dbReference type="RefSeq" id="WP_047196321.1">
    <property type="nucleotide sequence ID" value="NZ_CP011371.1"/>
</dbReference>
<feature type="domain" description="Carrier" evidence="1">
    <location>
        <begin position="1"/>
        <end position="82"/>
    </location>
</feature>
<dbReference type="KEGG" id="pbh:AAW51_4429"/>
<evidence type="ECO:0000259" key="1">
    <source>
        <dbReference type="PROSITE" id="PS50075"/>
    </source>
</evidence>
<reference evidence="2 3" key="1">
    <citation type="submission" date="2015-05" db="EMBL/GenBank/DDBJ databases">
        <authorList>
            <person name="Tang B."/>
            <person name="Yu Y."/>
        </authorList>
    </citation>
    <scope>NUCLEOTIDE SEQUENCE [LARGE SCALE GENOMIC DNA]</scope>
    <source>
        <strain evidence="2 3">DSM 7029</strain>
    </source>
</reference>
<dbReference type="Proteomes" id="UP000035352">
    <property type="component" value="Chromosome"/>
</dbReference>
<evidence type="ECO:0000313" key="3">
    <source>
        <dbReference type="Proteomes" id="UP000035352"/>
    </source>
</evidence>
<dbReference type="OrthoDB" id="2625323at2"/>
<organism evidence="2 3">
    <name type="scientific">Caldimonas brevitalea</name>
    <dbReference type="NCBI Taxonomy" id="413882"/>
    <lineage>
        <taxon>Bacteria</taxon>
        <taxon>Pseudomonadati</taxon>
        <taxon>Pseudomonadota</taxon>
        <taxon>Betaproteobacteria</taxon>
        <taxon>Burkholderiales</taxon>
        <taxon>Sphaerotilaceae</taxon>
        <taxon>Caldimonas</taxon>
    </lineage>
</organism>
<protein>
    <submittedName>
        <fullName evidence="2">Acyl carrier protein</fullName>
    </submittedName>
</protein>
<name>A0A0G3BX56_9BURK</name>
<dbReference type="EMBL" id="CP011371">
    <property type="protein sequence ID" value="AKJ31120.1"/>
    <property type="molecule type" value="Genomic_DNA"/>
</dbReference>
<dbReference type="InterPro" id="IPR036736">
    <property type="entry name" value="ACP-like_sf"/>
</dbReference>
<gene>
    <name evidence="2" type="ORF">AAW51_4429</name>
</gene>
<evidence type="ECO:0000313" key="2">
    <source>
        <dbReference type="EMBL" id="AKJ31120.1"/>
    </source>
</evidence>
<dbReference type="AlphaFoldDB" id="A0A0G3BX56"/>
<dbReference type="SUPFAM" id="SSF47336">
    <property type="entry name" value="ACP-like"/>
    <property type="match status" value="1"/>
</dbReference>
<dbReference type="InterPro" id="IPR009081">
    <property type="entry name" value="PP-bd_ACP"/>
</dbReference>
<sequence length="85" mass="9709">MPIAIKQQVRAYILDNFLMGTQGAEFADSDSFMEHHVIDSTGFLELVTYLEEAFGIRVEDEEMVPENLDSLDNIEAYVSRKLTLH</sequence>
<dbReference type="Gene3D" id="1.10.1200.10">
    <property type="entry name" value="ACP-like"/>
    <property type="match status" value="1"/>
</dbReference>
<dbReference type="PROSITE" id="PS50075">
    <property type="entry name" value="CARRIER"/>
    <property type="match status" value="1"/>
</dbReference>
<proteinExistence type="predicted"/>
<dbReference type="Pfam" id="PF00550">
    <property type="entry name" value="PP-binding"/>
    <property type="match status" value="1"/>
</dbReference>
<accession>A0A0G3BX56</accession>